<proteinExistence type="predicted"/>
<feature type="transmembrane region" description="Helical" evidence="1">
    <location>
        <begin position="39"/>
        <end position="60"/>
    </location>
</feature>
<feature type="transmembrane region" description="Helical" evidence="1">
    <location>
        <begin position="229"/>
        <end position="249"/>
    </location>
</feature>
<keyword evidence="3" id="KW-1185">Reference proteome</keyword>
<evidence type="ECO:0000256" key="1">
    <source>
        <dbReference type="SAM" id="Phobius"/>
    </source>
</evidence>
<reference evidence="2 3" key="1">
    <citation type="submission" date="2021-01" db="EMBL/GenBank/DDBJ databases">
        <title>Azospirillum sp. YIM DDC1 draft genome.</title>
        <authorList>
            <person name="Wang Y.-X."/>
        </authorList>
    </citation>
    <scope>NUCLEOTIDE SEQUENCE [LARGE SCALE GENOMIC DNA]</scope>
    <source>
        <strain evidence="2 3">YIM DDC1</strain>
    </source>
</reference>
<dbReference type="EMBL" id="JAEPIV010000001">
    <property type="protein sequence ID" value="MBK4717465.1"/>
    <property type="molecule type" value="Genomic_DNA"/>
</dbReference>
<organism evidence="2 3">
    <name type="scientific">Azospirillum aestuarii</name>
    <dbReference type="NCBI Taxonomy" id="2802052"/>
    <lineage>
        <taxon>Bacteria</taxon>
        <taxon>Pseudomonadati</taxon>
        <taxon>Pseudomonadota</taxon>
        <taxon>Alphaproteobacteria</taxon>
        <taxon>Rhodospirillales</taxon>
        <taxon>Azospirillaceae</taxon>
        <taxon>Azospirillum</taxon>
    </lineage>
</organism>
<sequence length="376" mass="40988">MTEIPSQTPGNPFSSFPPGSAKTKEVAEWLANIAKISTVMSAILGGPIIWLYLISAGAAFPTPDASLAVLLLAFSVMLTGIFSILLISLLIPILVRLGAVEAVRVRFPLLFRETPPIGLDIPKFLLEYVLLHLPSLSFILSILFVFNPGKEEEKIIPLIAFIVGLALSITAEVYKKLRRRAKLNEEFSSVFWFRLLINLSFCGWFLYFTSLVIFPATRLIPQNIGIGETLASLMVTVGVIVPHMFLSWGRPTARRVAIGAGFGVLALSFAYPGIPSLASSALNVLGFGGGVPVTLTVKRLEADQTTAIGRQVSGCLILKTGSTVTIREQRKNADDCGLHPRFLEPFQFAPRFQDVIEFQRADVTEIGAYRPTSAIP</sequence>
<name>A0ABS1HRT8_9PROT</name>
<comment type="caution">
    <text evidence="2">The sequence shown here is derived from an EMBL/GenBank/DDBJ whole genome shotgun (WGS) entry which is preliminary data.</text>
</comment>
<keyword evidence="1" id="KW-1133">Transmembrane helix</keyword>
<feature type="transmembrane region" description="Helical" evidence="1">
    <location>
        <begin position="66"/>
        <end position="95"/>
    </location>
</feature>
<keyword evidence="1" id="KW-0812">Transmembrane</keyword>
<feature type="transmembrane region" description="Helical" evidence="1">
    <location>
        <begin position="155"/>
        <end position="174"/>
    </location>
</feature>
<evidence type="ECO:0000313" key="3">
    <source>
        <dbReference type="Proteomes" id="UP000654452"/>
    </source>
</evidence>
<keyword evidence="1" id="KW-0472">Membrane</keyword>
<dbReference type="RefSeq" id="WP_200483864.1">
    <property type="nucleotide sequence ID" value="NZ_JAEPIV010000001.1"/>
</dbReference>
<dbReference type="Proteomes" id="UP000654452">
    <property type="component" value="Unassembled WGS sequence"/>
</dbReference>
<protein>
    <submittedName>
        <fullName evidence="2">Uncharacterized protein</fullName>
    </submittedName>
</protein>
<feature type="transmembrane region" description="Helical" evidence="1">
    <location>
        <begin position="195"/>
        <end position="217"/>
    </location>
</feature>
<feature type="transmembrane region" description="Helical" evidence="1">
    <location>
        <begin position="256"/>
        <end position="274"/>
    </location>
</feature>
<feature type="transmembrane region" description="Helical" evidence="1">
    <location>
        <begin position="128"/>
        <end position="149"/>
    </location>
</feature>
<evidence type="ECO:0000313" key="2">
    <source>
        <dbReference type="EMBL" id="MBK4717465.1"/>
    </source>
</evidence>
<accession>A0ABS1HRT8</accession>
<gene>
    <name evidence="2" type="ORF">JJL56_01140</name>
</gene>